<dbReference type="EC" id="3.4.24.-" evidence="6"/>
<evidence type="ECO:0000256" key="1">
    <source>
        <dbReference type="ARBA" id="ARBA00006914"/>
    </source>
</evidence>
<evidence type="ECO:0000256" key="4">
    <source>
        <dbReference type="SAM" id="MobiDB-lite"/>
    </source>
</evidence>
<dbReference type="InterPro" id="IPR027417">
    <property type="entry name" value="P-loop_NTPase"/>
</dbReference>
<evidence type="ECO:0000313" key="6">
    <source>
        <dbReference type="EMBL" id="GES36236.1"/>
    </source>
</evidence>
<accession>A0ABQ0YI51</accession>
<gene>
    <name evidence="6" type="ORF">RAJCM14343_1487</name>
</gene>
<dbReference type="GO" id="GO:0051301">
    <property type="term" value="P:cell division"/>
    <property type="evidence" value="ECO:0007669"/>
    <property type="project" value="UniProtKB-KW"/>
</dbReference>
<feature type="region of interest" description="Disordered" evidence="4">
    <location>
        <begin position="1"/>
        <end position="23"/>
    </location>
</feature>
<comment type="caution">
    <text evidence="6">The sequence shown here is derived from an EMBL/GenBank/DDBJ whole genome shotgun (WGS) entry which is preliminary data.</text>
</comment>
<keyword evidence="7" id="KW-1185">Reference proteome</keyword>
<dbReference type="Gene3D" id="3.40.50.300">
    <property type="entry name" value="P-loop containing nucleotide triphosphate hydrolases"/>
    <property type="match status" value="1"/>
</dbReference>
<dbReference type="InterPro" id="IPR003593">
    <property type="entry name" value="AAA+_ATPase"/>
</dbReference>
<dbReference type="RefSeq" id="WP_051446164.1">
    <property type="nucleotide sequence ID" value="NZ_BAAAYP010000052.1"/>
</dbReference>
<sequence length="712" mass="76541">MTAKDIHAGGDAQESARTQRADQPDALLEDVEPSPASYFQVNVHAAVLLLVDHLRDLDGAPDLRTVLNNYPFLTGYLDAIMPFLPPGVTWQQAHRWWARRIAAWEHPDRTALALCRLGAALSLSDVARAQLLLAGLAEEDSRFGQIFADLNGGLSRRPTFETLTAVGGHLDAGEALRGALLLIDRAVLTVTHRDGPRSEWVLSTSAELWDQIRGDAPPRPDHRPVTLLPKLADLVVDDTVVARCRRVADRWTEFDLITLRGAAGSDRLTLAAAIAQAAGKGLLTVDAAELASGRWDGVGALAAALDAVPVVELDLAPGDTATVPRPAGLPGPIVVVLGGTGGVDRRGHDRAVSLELPALDAAGRARRWRQALGPAPVDDIDGIAAACRLQGAHIDRVARSAISLATIDGAPAVRLDHVRAAADELQHQLLDTLATKLEVTGSWDDVVVGDFTAVKLTELHARCQHRDVLAASMGPAYGVGTQVGVRALFTGPSGTGKTLAARVLGNQLGLDVYRVDLAAIINKYVGETEKNLHRILTTAEELDVMLLIDEGDSLLGRRTEVRSANDRFANLETNYLLQRLEHYRGIIVITTNAADHIDSAFQRRMDVVVAFTPPTQAERAGIWRLHLPDNHQVPESLITELAHRCTMTGGQIRNAVLHATLLALGENRPVTARHLDQAIAGEYQKAGASSPYDPSGRQCSVSRARSFQQVIA</sequence>
<dbReference type="PANTHER" id="PTHR23073">
    <property type="entry name" value="26S PROTEASOME REGULATORY SUBUNIT"/>
    <property type="match status" value="1"/>
</dbReference>
<keyword evidence="6" id="KW-0132">Cell division</keyword>
<dbReference type="InterPro" id="IPR050221">
    <property type="entry name" value="26S_Proteasome_ATPase"/>
</dbReference>
<dbReference type="SMART" id="SM00382">
    <property type="entry name" value="AAA"/>
    <property type="match status" value="1"/>
</dbReference>
<dbReference type="Proteomes" id="UP000325466">
    <property type="component" value="Unassembled WGS sequence"/>
</dbReference>
<keyword evidence="6" id="KW-0131">Cell cycle</keyword>
<evidence type="ECO:0000313" key="7">
    <source>
        <dbReference type="Proteomes" id="UP000325466"/>
    </source>
</evidence>
<dbReference type="GO" id="GO:0016787">
    <property type="term" value="F:hydrolase activity"/>
    <property type="evidence" value="ECO:0007669"/>
    <property type="project" value="UniProtKB-KW"/>
</dbReference>
<dbReference type="CDD" id="cd19481">
    <property type="entry name" value="RecA-like_protease"/>
    <property type="match status" value="1"/>
</dbReference>
<dbReference type="EMBL" id="BLAH01000053">
    <property type="protein sequence ID" value="GES36236.1"/>
    <property type="molecule type" value="Genomic_DNA"/>
</dbReference>
<keyword evidence="2" id="KW-0547">Nucleotide-binding</keyword>
<keyword evidence="3" id="KW-0067">ATP-binding</keyword>
<comment type="similarity">
    <text evidence="1">Belongs to the AAA ATPase family.</text>
</comment>
<dbReference type="Pfam" id="PF00004">
    <property type="entry name" value="AAA"/>
    <property type="match status" value="1"/>
</dbReference>
<evidence type="ECO:0000259" key="5">
    <source>
        <dbReference type="SMART" id="SM00382"/>
    </source>
</evidence>
<feature type="domain" description="AAA+ ATPase" evidence="5">
    <location>
        <begin position="483"/>
        <end position="615"/>
    </location>
</feature>
<keyword evidence="6" id="KW-0378">Hydrolase</keyword>
<proteinExistence type="inferred from homology"/>
<evidence type="ECO:0000256" key="3">
    <source>
        <dbReference type="ARBA" id="ARBA00022840"/>
    </source>
</evidence>
<organism evidence="6 7">
    <name type="scientific">Rhodococcus aetherivorans</name>
    <dbReference type="NCBI Taxonomy" id="191292"/>
    <lineage>
        <taxon>Bacteria</taxon>
        <taxon>Bacillati</taxon>
        <taxon>Actinomycetota</taxon>
        <taxon>Actinomycetes</taxon>
        <taxon>Mycobacteriales</taxon>
        <taxon>Nocardiaceae</taxon>
        <taxon>Rhodococcus</taxon>
    </lineage>
</organism>
<protein>
    <submittedName>
        <fullName evidence="6">Cell division protein FtsH</fullName>
        <ecNumber evidence="6">3.4.24.-</ecNumber>
    </submittedName>
</protein>
<name>A0ABQ0YI51_9NOCA</name>
<reference evidence="6 7" key="1">
    <citation type="journal article" date="2018" name="Biodegradation">
        <title>1,4-Dioxane degradation characteristics of Rhodococcus aetherivorans JCM 14343.</title>
        <authorList>
            <person name="Inoue D."/>
            <person name="Tsunoda T."/>
            <person name="Yamamoto N."/>
            <person name="Ike M."/>
            <person name="Sei K."/>
        </authorList>
    </citation>
    <scope>NUCLEOTIDE SEQUENCE [LARGE SCALE GENOMIC DNA]</scope>
    <source>
        <strain evidence="6 7">JCM 14343</strain>
    </source>
</reference>
<evidence type="ECO:0000256" key="2">
    <source>
        <dbReference type="ARBA" id="ARBA00022741"/>
    </source>
</evidence>
<dbReference type="SUPFAM" id="SSF52540">
    <property type="entry name" value="P-loop containing nucleoside triphosphate hydrolases"/>
    <property type="match status" value="2"/>
</dbReference>
<dbReference type="InterPro" id="IPR003959">
    <property type="entry name" value="ATPase_AAA_core"/>
</dbReference>